<evidence type="ECO:0000256" key="8">
    <source>
        <dbReference type="ARBA" id="ARBA00022670"/>
    </source>
</evidence>
<dbReference type="InterPro" id="IPR000073">
    <property type="entry name" value="AB_hydrolase_1"/>
</dbReference>
<comment type="catalytic activity">
    <reaction evidence="1 11">
        <text>Release of N-terminal proline from a peptide.</text>
        <dbReference type="EC" id="3.4.11.5"/>
    </reaction>
</comment>
<reference evidence="14 15" key="1">
    <citation type="submission" date="2021-05" db="EMBL/GenBank/DDBJ databases">
        <title>Comparative genomic studies on the polysaccharide-degrading batcterial strains of the Flammeovirga genus.</title>
        <authorList>
            <person name="Zewei F."/>
            <person name="Zheng Z."/>
            <person name="Yu L."/>
            <person name="Ruyue G."/>
            <person name="Yanhong M."/>
            <person name="Yuanyuan C."/>
            <person name="Jingyan G."/>
            <person name="Wenjun H."/>
        </authorList>
    </citation>
    <scope>NUCLEOTIDE SEQUENCE [LARGE SCALE GENOMIC DNA]</scope>
    <source>
        <strain evidence="14 15">NBRC:100898</strain>
    </source>
</reference>
<dbReference type="InterPro" id="IPR005944">
    <property type="entry name" value="Pro_iminopeptidase"/>
</dbReference>
<evidence type="ECO:0000256" key="12">
    <source>
        <dbReference type="PIRSR" id="PIRSR006431-1"/>
    </source>
</evidence>
<evidence type="ECO:0000259" key="13">
    <source>
        <dbReference type="Pfam" id="PF00561"/>
    </source>
</evidence>
<comment type="subcellular location">
    <subcellularLocation>
        <location evidence="2 11">Cytoplasm</location>
    </subcellularLocation>
</comment>
<keyword evidence="15" id="KW-1185">Reference proteome</keyword>
<dbReference type="InterPro" id="IPR029058">
    <property type="entry name" value="AB_hydrolase_fold"/>
</dbReference>
<dbReference type="Proteomes" id="UP000678679">
    <property type="component" value="Chromosome 1"/>
</dbReference>
<feature type="active site" description="Proton donor" evidence="12">
    <location>
        <position position="282"/>
    </location>
</feature>
<proteinExistence type="inferred from homology"/>
<evidence type="ECO:0000256" key="1">
    <source>
        <dbReference type="ARBA" id="ARBA00001585"/>
    </source>
</evidence>
<feature type="active site" evidence="12">
    <location>
        <position position="255"/>
    </location>
</feature>
<evidence type="ECO:0000256" key="6">
    <source>
        <dbReference type="ARBA" id="ARBA00022438"/>
    </source>
</evidence>
<evidence type="ECO:0000256" key="9">
    <source>
        <dbReference type="ARBA" id="ARBA00022801"/>
    </source>
</evidence>
<dbReference type="PIRSF" id="PIRSF006431">
    <property type="entry name" value="Pept_S33"/>
    <property type="match status" value="1"/>
</dbReference>
<dbReference type="EMBL" id="CP076132">
    <property type="protein sequence ID" value="QWG02693.1"/>
    <property type="molecule type" value="Genomic_DNA"/>
</dbReference>
<protein>
    <recommendedName>
        <fullName evidence="5 11">Proline iminopeptidase</fullName>
        <shortName evidence="11">PIP</shortName>
        <ecNumber evidence="4 11">3.4.11.5</ecNumber>
    </recommendedName>
    <alternativeName>
        <fullName evidence="10 11">Prolyl aminopeptidase</fullName>
    </alternativeName>
</protein>
<evidence type="ECO:0000256" key="3">
    <source>
        <dbReference type="ARBA" id="ARBA00010088"/>
    </source>
</evidence>
<keyword evidence="9 11" id="KW-0378">Hydrolase</keyword>
<dbReference type="RefSeq" id="WP_169666545.1">
    <property type="nucleotide sequence ID" value="NZ_CP076132.1"/>
</dbReference>
<dbReference type="GO" id="GO:0004177">
    <property type="term" value="F:aminopeptidase activity"/>
    <property type="evidence" value="ECO:0007669"/>
    <property type="project" value="UniProtKB-UniRule"/>
</dbReference>
<dbReference type="InterPro" id="IPR002410">
    <property type="entry name" value="Peptidase_S33"/>
</dbReference>
<feature type="domain" description="AB hydrolase-1" evidence="13">
    <location>
        <begin position="26"/>
        <end position="282"/>
    </location>
</feature>
<dbReference type="Pfam" id="PF00561">
    <property type="entry name" value="Abhydrolase_1"/>
    <property type="match status" value="1"/>
</dbReference>
<dbReference type="EC" id="3.4.11.5" evidence="4 11"/>
<dbReference type="Gene3D" id="3.40.50.1820">
    <property type="entry name" value="alpha/beta hydrolase"/>
    <property type="match status" value="1"/>
</dbReference>
<dbReference type="PRINTS" id="PR00111">
    <property type="entry name" value="ABHYDROLASE"/>
</dbReference>
<dbReference type="KEGG" id="fya:KMW28_03700"/>
<gene>
    <name evidence="14" type="ORF">KMW28_03700</name>
</gene>
<evidence type="ECO:0000256" key="11">
    <source>
        <dbReference type="PIRNR" id="PIRNR006431"/>
    </source>
</evidence>
<evidence type="ECO:0000313" key="15">
    <source>
        <dbReference type="Proteomes" id="UP000678679"/>
    </source>
</evidence>
<evidence type="ECO:0000313" key="14">
    <source>
        <dbReference type="EMBL" id="QWG02693.1"/>
    </source>
</evidence>
<keyword evidence="8 11" id="KW-0645">Protease</keyword>
<dbReference type="SUPFAM" id="SSF53474">
    <property type="entry name" value="alpha/beta-Hydrolases"/>
    <property type="match status" value="1"/>
</dbReference>
<keyword evidence="6 11" id="KW-0031">Aminopeptidase</keyword>
<accession>A0AAX1NAE5</accession>
<evidence type="ECO:0000256" key="2">
    <source>
        <dbReference type="ARBA" id="ARBA00004496"/>
    </source>
</evidence>
<comment type="similarity">
    <text evidence="3 11">Belongs to the peptidase S33 family.</text>
</comment>
<evidence type="ECO:0000256" key="5">
    <source>
        <dbReference type="ARBA" id="ARBA00021843"/>
    </source>
</evidence>
<sequence length="301" mass="34940">MQTNYLKVSSIHTLYYEDLGNRNATPIIYLHGGPGAGFTEMDKRFFDFDQHRVIFYDQRGSARSQPFGCIEENTTDDLVEDIHLLMDHLEIEKAILFGASWGTTLATVFAIRYPQKVDRLILRAFFAGNQKAISHYVNGGLSESYAKEWERFIRLVPKEYHQEVPNYYLSKLVEGSEEEQDIFAYEWVRYEISVFKKGIKEQEIDPIIRSFPYQSFARMGAHYLSNNCFLEMDYILHQIDRLENIPITLIHGEEDAICPIALAKELVHHLKNVTSYFVEGGHSDREPNIENKIMEVLKGII</sequence>
<evidence type="ECO:0000256" key="4">
    <source>
        <dbReference type="ARBA" id="ARBA00012568"/>
    </source>
</evidence>
<dbReference type="GO" id="GO:0005737">
    <property type="term" value="C:cytoplasm"/>
    <property type="evidence" value="ECO:0007669"/>
    <property type="project" value="UniProtKB-SubCell"/>
</dbReference>
<dbReference type="PANTHER" id="PTHR43722">
    <property type="entry name" value="PROLINE IMINOPEPTIDASE"/>
    <property type="match status" value="1"/>
</dbReference>
<organism evidence="14 15">
    <name type="scientific">Flammeovirga yaeyamensis</name>
    <dbReference type="NCBI Taxonomy" id="367791"/>
    <lineage>
        <taxon>Bacteria</taxon>
        <taxon>Pseudomonadati</taxon>
        <taxon>Bacteroidota</taxon>
        <taxon>Cytophagia</taxon>
        <taxon>Cytophagales</taxon>
        <taxon>Flammeovirgaceae</taxon>
        <taxon>Flammeovirga</taxon>
    </lineage>
</organism>
<evidence type="ECO:0000256" key="7">
    <source>
        <dbReference type="ARBA" id="ARBA00022490"/>
    </source>
</evidence>
<dbReference type="AlphaFoldDB" id="A0AAX1NAE5"/>
<dbReference type="GO" id="GO:0006508">
    <property type="term" value="P:proteolysis"/>
    <property type="evidence" value="ECO:0007669"/>
    <property type="project" value="UniProtKB-KW"/>
</dbReference>
<dbReference type="PRINTS" id="PR00793">
    <property type="entry name" value="PROAMNOPTASE"/>
</dbReference>
<feature type="active site" description="Nucleophile" evidence="12">
    <location>
        <position position="100"/>
    </location>
</feature>
<evidence type="ECO:0000256" key="10">
    <source>
        <dbReference type="ARBA" id="ARBA00029605"/>
    </source>
</evidence>
<dbReference type="PANTHER" id="PTHR43722:SF1">
    <property type="entry name" value="PROLINE IMINOPEPTIDASE"/>
    <property type="match status" value="1"/>
</dbReference>
<keyword evidence="7 11" id="KW-0963">Cytoplasm</keyword>
<name>A0AAX1NAE5_9BACT</name>